<dbReference type="SMART" id="SM00028">
    <property type="entry name" value="TPR"/>
    <property type="match status" value="4"/>
</dbReference>
<proteinExistence type="predicted"/>
<protein>
    <submittedName>
        <fullName evidence="1">Uncharacterized protein</fullName>
    </submittedName>
</protein>
<dbReference type="RefSeq" id="WP_170071913.1">
    <property type="nucleotide sequence ID" value="NZ_JABBCX010000003.1"/>
</dbReference>
<sequence length="598" mass="68915">MSNFLNSALTAYNSRQYNQAILFLNKCNIKTVDWYILLAATYSALNQNENAEQTYSYAVNKFPSSLPLIENYTNLLCRTAKHSLCLNFLKNTRYLAQSEKVSLNFIESLIKTNQLLQAKKELSKTLSDETLKERYHWLKLELLERLGDLELVESYYLSLPADLKNQFLFKYKRACNFRNMGKFDNALDIFLMLSDKQNKYSPEVNFLIGCTYYDLLKFELCEQYLKRCLEQAPNYIPAHECLNKLYWDRANKSALMSSYTSTFLNHAKNPQLVQSQLAQLLHFKNFNQALDVSSQAIRLFPDNLDIKHAHGIILGKHGQSDKAFTILDELVSQAPQSARYSVDLANYCIENFEYKKAILHLNTAAKHNPFNQEIWAYLSTAWRLAKDDKYHWLTNYDMFVKTMALPTPKGYKSFDSFGKDLKELLLTLHTKEQDPLDQSVRRGSQTEGHLLYRSNTLLSLFKQSMESCISTYLNNLPADIMHPLTARNSLNFTAKGSWSVKLENGGYHANHIHPHGWLSAPSYISIPDEMSKNDPLKNGWLKLGETCLDLGKRESIDREICPESGQIIIFPSYIWHGTNELKSDRPRLTIPSDIMPIG</sequence>
<comment type="caution">
    <text evidence="1">The sequence shown here is derived from an EMBL/GenBank/DDBJ whole genome shotgun (WGS) entry which is preliminary data.</text>
</comment>
<dbReference type="Pfam" id="PF13181">
    <property type="entry name" value="TPR_8"/>
    <property type="match status" value="1"/>
</dbReference>
<dbReference type="SUPFAM" id="SSF48452">
    <property type="entry name" value="TPR-like"/>
    <property type="match status" value="2"/>
</dbReference>
<dbReference type="Gene3D" id="1.25.40.10">
    <property type="entry name" value="Tetratricopeptide repeat domain"/>
    <property type="match status" value="3"/>
</dbReference>
<dbReference type="InterPro" id="IPR011990">
    <property type="entry name" value="TPR-like_helical_dom_sf"/>
</dbReference>
<dbReference type="InterPro" id="IPR012668">
    <property type="entry name" value="CHP02466"/>
</dbReference>
<dbReference type="PANTHER" id="PTHR12558:SF13">
    <property type="entry name" value="CELL DIVISION CYCLE PROTEIN 27 HOMOLOG"/>
    <property type="match status" value="1"/>
</dbReference>
<organism evidence="1 2">
    <name type="scientific">Pseudoalteromonas arctica</name>
    <dbReference type="NCBI Taxonomy" id="394751"/>
    <lineage>
        <taxon>Bacteria</taxon>
        <taxon>Pseudomonadati</taxon>
        <taxon>Pseudomonadota</taxon>
        <taxon>Gammaproteobacteria</taxon>
        <taxon>Alteromonadales</taxon>
        <taxon>Pseudoalteromonadaceae</taxon>
        <taxon>Pseudoalteromonas</taxon>
    </lineage>
</organism>
<dbReference type="EMBL" id="JABBCX010000003">
    <property type="protein sequence ID" value="NMF48710.1"/>
    <property type="molecule type" value="Genomic_DNA"/>
</dbReference>
<dbReference type="AlphaFoldDB" id="A0A7X9U6V9"/>
<reference evidence="1 2" key="1">
    <citation type="submission" date="2020-04" db="EMBL/GenBank/DDBJ databases">
        <title>Genome Sequencing and Assembley of Pseudoalteromonas artica.</title>
        <authorList>
            <person name="Akerly B."/>
            <person name="Cook G."/>
        </authorList>
    </citation>
    <scope>NUCLEOTIDE SEQUENCE [LARGE SCALE GENOMIC DNA]</scope>
    <source>
        <strain evidence="1 2">NEC-BIFX-0059</strain>
    </source>
</reference>
<gene>
    <name evidence="1" type="ORF">HHL01_11020</name>
</gene>
<dbReference type="Proteomes" id="UP000519126">
    <property type="component" value="Unassembled WGS sequence"/>
</dbReference>
<evidence type="ECO:0000313" key="1">
    <source>
        <dbReference type="EMBL" id="NMF48710.1"/>
    </source>
</evidence>
<dbReference type="InterPro" id="IPR019734">
    <property type="entry name" value="TPR_rpt"/>
</dbReference>
<accession>A0A7X9U6V9</accession>
<dbReference type="Pfam" id="PF13759">
    <property type="entry name" value="2OG-FeII_Oxy_5"/>
    <property type="match status" value="1"/>
</dbReference>
<evidence type="ECO:0000313" key="2">
    <source>
        <dbReference type="Proteomes" id="UP000519126"/>
    </source>
</evidence>
<dbReference type="Gene3D" id="2.60.120.620">
    <property type="entry name" value="q2cbj1_9rhob like domain"/>
    <property type="match status" value="1"/>
</dbReference>
<name>A0A7X9U6V9_9GAMM</name>
<dbReference type="PANTHER" id="PTHR12558">
    <property type="entry name" value="CELL DIVISION CYCLE 16,23,27"/>
    <property type="match status" value="1"/>
</dbReference>